<dbReference type="Proteomes" id="UP000838763">
    <property type="component" value="Unassembled WGS sequence"/>
</dbReference>
<evidence type="ECO:0000259" key="1">
    <source>
        <dbReference type="Pfam" id="PF03992"/>
    </source>
</evidence>
<dbReference type="AlphaFoldDB" id="A0A9P1HEK2"/>
<protein>
    <recommendedName>
        <fullName evidence="1">ABM domain-containing protein</fullName>
    </recommendedName>
</protein>
<dbReference type="OrthoDB" id="5361133at2759"/>
<dbReference type="Pfam" id="PF03992">
    <property type="entry name" value="ABM"/>
    <property type="match status" value="1"/>
</dbReference>
<accession>A0A9P1HEK2</accession>
<dbReference type="SUPFAM" id="SSF54909">
    <property type="entry name" value="Dimeric alpha+beta barrel"/>
    <property type="match status" value="1"/>
</dbReference>
<evidence type="ECO:0000313" key="3">
    <source>
        <dbReference type="Proteomes" id="UP000838763"/>
    </source>
</evidence>
<feature type="domain" description="ABM" evidence="1">
    <location>
        <begin position="14"/>
        <end position="84"/>
    </location>
</feature>
<dbReference type="InterPro" id="IPR011008">
    <property type="entry name" value="Dimeric_a/b-barrel"/>
</dbReference>
<proteinExistence type="predicted"/>
<sequence length="223" mass="24673">MFVICPMSNCASAQKRDRFLEYLSKIAPATLESEPECQAYAWFRSAEDNDQVPHHWLQGFEIYETPEANTVTHRSSTPYKTFRAAVGEEGLLERPSDLRYWKPTDIGFVIRPGIEGQMKVPPVGEGRYLIVNELGPNVGSKGQVMARMRKLATLAGDSKSVVSFLVLDRGEGDADESVYVFSLFEDKANAKEWENAGSGIWSDLMQFVSRGDGLPGVSAVSGL</sequence>
<keyword evidence="3" id="KW-1185">Reference proteome</keyword>
<dbReference type="InterPro" id="IPR007138">
    <property type="entry name" value="ABM_dom"/>
</dbReference>
<comment type="caution">
    <text evidence="2">The sequence shown here is derived from an EMBL/GenBank/DDBJ whole genome shotgun (WGS) entry which is preliminary data.</text>
</comment>
<gene>
    <name evidence="2" type="ORF">PPNO1_LOCUS9740</name>
</gene>
<dbReference type="Gene3D" id="3.30.70.100">
    <property type="match status" value="1"/>
</dbReference>
<organism evidence="2 3">
    <name type="scientific">Parascedosporium putredinis</name>
    <dbReference type="NCBI Taxonomy" id="1442378"/>
    <lineage>
        <taxon>Eukaryota</taxon>
        <taxon>Fungi</taxon>
        <taxon>Dikarya</taxon>
        <taxon>Ascomycota</taxon>
        <taxon>Pezizomycotina</taxon>
        <taxon>Sordariomycetes</taxon>
        <taxon>Hypocreomycetidae</taxon>
        <taxon>Microascales</taxon>
        <taxon>Microascaceae</taxon>
        <taxon>Parascedosporium</taxon>
    </lineage>
</organism>
<evidence type="ECO:0000313" key="2">
    <source>
        <dbReference type="EMBL" id="CAI4220199.1"/>
    </source>
</evidence>
<reference evidence="2" key="1">
    <citation type="submission" date="2022-11" db="EMBL/GenBank/DDBJ databases">
        <authorList>
            <person name="Scott C."/>
            <person name="Bruce N."/>
        </authorList>
    </citation>
    <scope>NUCLEOTIDE SEQUENCE</scope>
</reference>
<name>A0A9P1HEK2_9PEZI</name>
<dbReference type="EMBL" id="CALLCH030000021">
    <property type="protein sequence ID" value="CAI4220199.1"/>
    <property type="molecule type" value="Genomic_DNA"/>
</dbReference>